<keyword evidence="12" id="KW-0812">Transmembrane</keyword>
<keyword evidence="7" id="KW-0012">Acyltransferase</keyword>
<comment type="catalytic activity">
    <reaction evidence="9">
        <text>a long chain fatty alcohol + a fatty acyl-CoA = a long-chain alcohol wax ester + CoA</text>
        <dbReference type="Rhea" id="RHEA:38443"/>
        <dbReference type="ChEBI" id="CHEBI:17135"/>
        <dbReference type="ChEBI" id="CHEBI:57287"/>
        <dbReference type="ChEBI" id="CHEBI:77636"/>
        <dbReference type="ChEBI" id="CHEBI:235323"/>
        <dbReference type="EC" id="2.3.1.75"/>
    </reaction>
</comment>
<name>A0AAD8RVN0_LOLMU</name>
<comment type="pathway">
    <text evidence="4">Lipid metabolism.</text>
</comment>
<feature type="domain" description="O-acyltransferase WSD1 C-terminal" evidence="14">
    <location>
        <begin position="363"/>
        <end position="506"/>
    </location>
</feature>
<dbReference type="InterPro" id="IPR004255">
    <property type="entry name" value="O-acyltransferase_WSD1_N"/>
</dbReference>
<dbReference type="EMBL" id="JAUUTY010000005">
    <property type="protein sequence ID" value="KAK1632615.1"/>
    <property type="molecule type" value="Genomic_DNA"/>
</dbReference>
<evidence type="ECO:0000256" key="7">
    <source>
        <dbReference type="ARBA" id="ARBA00023315"/>
    </source>
</evidence>
<protein>
    <recommendedName>
        <fullName evidence="17">Diacylglycerol O-acyltransferase</fullName>
    </recommendedName>
</protein>
<keyword evidence="12" id="KW-0472">Membrane</keyword>
<feature type="compositionally biased region" description="Low complexity" evidence="11">
    <location>
        <begin position="24"/>
        <end position="41"/>
    </location>
</feature>
<dbReference type="GO" id="GO:0004144">
    <property type="term" value="F:diacylglycerol O-acyltransferase activity"/>
    <property type="evidence" value="ECO:0007669"/>
    <property type="project" value="UniProtKB-EC"/>
</dbReference>
<dbReference type="Pfam" id="PF06974">
    <property type="entry name" value="WS_DGAT_C"/>
    <property type="match status" value="1"/>
</dbReference>
<evidence type="ECO:0000256" key="5">
    <source>
        <dbReference type="ARBA" id="ARBA00022679"/>
    </source>
</evidence>
<reference evidence="15" key="1">
    <citation type="submission" date="2023-07" db="EMBL/GenBank/DDBJ databases">
        <title>A chromosome-level genome assembly of Lolium multiflorum.</title>
        <authorList>
            <person name="Chen Y."/>
            <person name="Copetti D."/>
            <person name="Kolliker R."/>
            <person name="Studer B."/>
        </authorList>
    </citation>
    <scope>NUCLEOTIDE SEQUENCE</scope>
    <source>
        <strain evidence="15">02402/16</strain>
        <tissue evidence="15">Leaf</tissue>
    </source>
</reference>
<evidence type="ECO:0000256" key="8">
    <source>
        <dbReference type="ARBA" id="ARBA00024360"/>
    </source>
</evidence>
<dbReference type="InterPro" id="IPR045034">
    <property type="entry name" value="O-acyltransferase_WSD1-like"/>
</dbReference>
<dbReference type="InterPro" id="IPR009721">
    <property type="entry name" value="O-acyltransferase_WSD1_C"/>
</dbReference>
<dbReference type="AlphaFoldDB" id="A0AAD8RVN0"/>
<dbReference type="GO" id="GO:0047196">
    <property type="term" value="F:long-chain-alcohol O-fatty-acyltransferase activity"/>
    <property type="evidence" value="ECO:0007669"/>
    <property type="project" value="UniProtKB-EC"/>
</dbReference>
<comment type="caution">
    <text evidence="15">The sequence shown here is derived from an EMBL/GenBank/DDBJ whole genome shotgun (WGS) entry which is preliminary data.</text>
</comment>
<feature type="region of interest" description="Disordered" evidence="11">
    <location>
        <begin position="1"/>
        <end position="43"/>
    </location>
</feature>
<evidence type="ECO:0000313" key="16">
    <source>
        <dbReference type="Proteomes" id="UP001231189"/>
    </source>
</evidence>
<dbReference type="GO" id="GO:0019432">
    <property type="term" value="P:triglyceride biosynthetic process"/>
    <property type="evidence" value="ECO:0007669"/>
    <property type="project" value="TreeGrafter"/>
</dbReference>
<evidence type="ECO:0000259" key="14">
    <source>
        <dbReference type="Pfam" id="PF06974"/>
    </source>
</evidence>
<evidence type="ECO:0000256" key="6">
    <source>
        <dbReference type="ARBA" id="ARBA00022824"/>
    </source>
</evidence>
<accession>A0AAD8RVN0</accession>
<comment type="similarity">
    <text evidence="8">In the N-terminal section; belongs to the long-chain O-acyltransferase family.</text>
</comment>
<evidence type="ECO:0000256" key="9">
    <source>
        <dbReference type="ARBA" id="ARBA00047604"/>
    </source>
</evidence>
<sequence>MRSGSPSAAALRSRPLSIRTKPRAAPAAAAGADESAAEGEPLSPTSRLVDNLYIVVTIGLGSRLNQPAFSAGISRLIAPHPRFNSIQVTDGSEDGNPRWVRVKVKVEDHIVVPALDAAAVAADPDKALEDYVASLSTLPMARSRPLWEFHFLDFPTSEREVTSTVAIRIHHSLGDGASLMMLLLASARSAADPASLPAMPTRAGAIYARRPRSAGGALAFAALVWSYVVLAWNTVVDLWCFAAMVLFSRGEPHTAPAHTVFSPAADRGVLPEHHNNNRRRFVHRSLCFDDVIFIKNTMNCTVNDVLIGVTSAALSRYYFRKSGGTNTKDIFLRSVIAVNTRPLTSLQVYADMIESGKNNEAAWGNQIGYILLRFHLAMCNDPLAYVRKANKTMDRKKNSLEVAFTHKMCEFFLNTFGLKGGAFIFGGMAENTTIAFSNMVGPTEQIDLYGHPVVFIAPSVYGVPQPVIVHYQSYDRIIKVILSINDQIFPDYRELLDDFAVSFENIMDAASKLST</sequence>
<gene>
    <name evidence="15" type="ORF">QYE76_006930</name>
</gene>
<evidence type="ECO:0000256" key="2">
    <source>
        <dbReference type="ARBA" id="ARBA00004586"/>
    </source>
</evidence>
<evidence type="ECO:0000256" key="3">
    <source>
        <dbReference type="ARBA" id="ARBA00004771"/>
    </source>
</evidence>
<dbReference type="Gene3D" id="3.30.559.10">
    <property type="entry name" value="Chloramphenicol acetyltransferase-like domain"/>
    <property type="match status" value="1"/>
</dbReference>
<comment type="subcellular location">
    <subcellularLocation>
        <location evidence="1">Cell membrane</location>
        <topology evidence="1">Single-pass membrane protein</topology>
    </subcellularLocation>
    <subcellularLocation>
        <location evidence="2">Endoplasmic reticulum membrane</location>
    </subcellularLocation>
</comment>
<dbReference type="Pfam" id="PF03007">
    <property type="entry name" value="WS_DGAT_cat"/>
    <property type="match status" value="1"/>
</dbReference>
<dbReference type="SUPFAM" id="SSF52777">
    <property type="entry name" value="CoA-dependent acyltransferases"/>
    <property type="match status" value="1"/>
</dbReference>
<keyword evidence="6" id="KW-0256">Endoplasmic reticulum</keyword>
<keyword evidence="12" id="KW-1133">Transmembrane helix</keyword>
<evidence type="ECO:0008006" key="17">
    <source>
        <dbReference type="Google" id="ProtNLM"/>
    </source>
</evidence>
<evidence type="ECO:0000256" key="4">
    <source>
        <dbReference type="ARBA" id="ARBA00005189"/>
    </source>
</evidence>
<dbReference type="PANTHER" id="PTHR31650">
    <property type="entry name" value="O-ACYLTRANSFERASE (WSD1-LIKE) FAMILY PROTEIN"/>
    <property type="match status" value="1"/>
</dbReference>
<dbReference type="InterPro" id="IPR023213">
    <property type="entry name" value="CAT-like_dom_sf"/>
</dbReference>
<comment type="pathway">
    <text evidence="3">Glycerolipid metabolism; triacylglycerol biosynthesis.</text>
</comment>
<dbReference type="GO" id="GO:0005789">
    <property type="term" value="C:endoplasmic reticulum membrane"/>
    <property type="evidence" value="ECO:0007669"/>
    <property type="project" value="UniProtKB-SubCell"/>
</dbReference>
<evidence type="ECO:0000256" key="1">
    <source>
        <dbReference type="ARBA" id="ARBA00004162"/>
    </source>
</evidence>
<evidence type="ECO:0000259" key="13">
    <source>
        <dbReference type="Pfam" id="PF03007"/>
    </source>
</evidence>
<proteinExistence type="inferred from homology"/>
<evidence type="ECO:0000256" key="11">
    <source>
        <dbReference type="SAM" id="MobiDB-lite"/>
    </source>
</evidence>
<comment type="catalytic activity">
    <reaction evidence="10">
        <text>an acyl-CoA + a 1,2-diacyl-sn-glycerol = a triacyl-sn-glycerol + CoA</text>
        <dbReference type="Rhea" id="RHEA:10868"/>
        <dbReference type="ChEBI" id="CHEBI:17815"/>
        <dbReference type="ChEBI" id="CHEBI:57287"/>
        <dbReference type="ChEBI" id="CHEBI:58342"/>
        <dbReference type="ChEBI" id="CHEBI:64615"/>
        <dbReference type="EC" id="2.3.1.20"/>
    </reaction>
</comment>
<dbReference type="GO" id="GO:0005886">
    <property type="term" value="C:plasma membrane"/>
    <property type="evidence" value="ECO:0007669"/>
    <property type="project" value="UniProtKB-SubCell"/>
</dbReference>
<dbReference type="PANTHER" id="PTHR31650:SF67">
    <property type="entry name" value="O-ACYLTRANSFERASE WSD1 C-TERMINAL DOMAIN-CONTAINING PROTEIN"/>
    <property type="match status" value="1"/>
</dbReference>
<evidence type="ECO:0000256" key="10">
    <source>
        <dbReference type="ARBA" id="ARBA00048109"/>
    </source>
</evidence>
<keyword evidence="16" id="KW-1185">Reference proteome</keyword>
<evidence type="ECO:0000256" key="12">
    <source>
        <dbReference type="SAM" id="Phobius"/>
    </source>
</evidence>
<dbReference type="Proteomes" id="UP001231189">
    <property type="component" value="Unassembled WGS sequence"/>
</dbReference>
<organism evidence="15 16">
    <name type="scientific">Lolium multiflorum</name>
    <name type="common">Italian ryegrass</name>
    <name type="synonym">Lolium perenne subsp. multiflorum</name>
    <dbReference type="NCBI Taxonomy" id="4521"/>
    <lineage>
        <taxon>Eukaryota</taxon>
        <taxon>Viridiplantae</taxon>
        <taxon>Streptophyta</taxon>
        <taxon>Embryophyta</taxon>
        <taxon>Tracheophyta</taxon>
        <taxon>Spermatophyta</taxon>
        <taxon>Magnoliopsida</taxon>
        <taxon>Liliopsida</taxon>
        <taxon>Poales</taxon>
        <taxon>Poaceae</taxon>
        <taxon>BOP clade</taxon>
        <taxon>Pooideae</taxon>
        <taxon>Poodae</taxon>
        <taxon>Poeae</taxon>
        <taxon>Poeae Chloroplast Group 2 (Poeae type)</taxon>
        <taxon>Loliodinae</taxon>
        <taxon>Loliinae</taxon>
        <taxon>Lolium</taxon>
    </lineage>
</organism>
<feature type="transmembrane region" description="Helical" evidence="12">
    <location>
        <begin position="217"/>
        <end position="247"/>
    </location>
</feature>
<keyword evidence="5" id="KW-0808">Transferase</keyword>
<feature type="domain" description="O-acyltransferase WSD1-like N-terminal" evidence="13">
    <location>
        <begin position="66"/>
        <end position="305"/>
    </location>
</feature>
<evidence type="ECO:0000313" key="15">
    <source>
        <dbReference type="EMBL" id="KAK1632615.1"/>
    </source>
</evidence>